<protein>
    <submittedName>
        <fullName evidence="1">Uncharacterized protein</fullName>
    </submittedName>
</protein>
<keyword evidence="2" id="KW-1185">Reference proteome</keyword>
<evidence type="ECO:0000313" key="2">
    <source>
        <dbReference type="Proteomes" id="UP001054945"/>
    </source>
</evidence>
<accession>A0AAV4SHG0</accession>
<comment type="caution">
    <text evidence="1">The sequence shown here is derived from an EMBL/GenBank/DDBJ whole genome shotgun (WGS) entry which is preliminary data.</text>
</comment>
<dbReference type="AlphaFoldDB" id="A0AAV4SHG0"/>
<dbReference type="Proteomes" id="UP001054945">
    <property type="component" value="Unassembled WGS sequence"/>
</dbReference>
<reference evidence="1 2" key="1">
    <citation type="submission" date="2021-06" db="EMBL/GenBank/DDBJ databases">
        <title>Caerostris extrusa draft genome.</title>
        <authorList>
            <person name="Kono N."/>
            <person name="Arakawa K."/>
        </authorList>
    </citation>
    <scope>NUCLEOTIDE SEQUENCE [LARGE SCALE GENOMIC DNA]</scope>
</reference>
<sequence>MSFPTGVLASGLISFARHLMEGVTPDFVTMVSSLLDSLLVNASLYDGVIEEYLYKGTVIEYMMTSDCLKSHGQRTIDEIVQKKSHESILCDVFTPNTGGNTVCI</sequence>
<dbReference type="EMBL" id="BPLR01009437">
    <property type="protein sequence ID" value="GIY31947.1"/>
    <property type="molecule type" value="Genomic_DNA"/>
</dbReference>
<name>A0AAV4SHG0_CAEEX</name>
<proteinExistence type="predicted"/>
<gene>
    <name evidence="1" type="ORF">CEXT_693841</name>
</gene>
<evidence type="ECO:0000313" key="1">
    <source>
        <dbReference type="EMBL" id="GIY31947.1"/>
    </source>
</evidence>
<organism evidence="1 2">
    <name type="scientific">Caerostris extrusa</name>
    <name type="common">Bark spider</name>
    <name type="synonym">Caerostris bankana</name>
    <dbReference type="NCBI Taxonomy" id="172846"/>
    <lineage>
        <taxon>Eukaryota</taxon>
        <taxon>Metazoa</taxon>
        <taxon>Ecdysozoa</taxon>
        <taxon>Arthropoda</taxon>
        <taxon>Chelicerata</taxon>
        <taxon>Arachnida</taxon>
        <taxon>Araneae</taxon>
        <taxon>Araneomorphae</taxon>
        <taxon>Entelegynae</taxon>
        <taxon>Araneoidea</taxon>
        <taxon>Araneidae</taxon>
        <taxon>Caerostris</taxon>
    </lineage>
</organism>